<accession>A0A183E8C2</accession>
<reference evidence="3" key="1">
    <citation type="submission" date="2016-06" db="UniProtKB">
        <authorList>
            <consortium name="WormBaseParasite"/>
        </authorList>
    </citation>
    <scope>IDENTIFICATION</scope>
</reference>
<name>A0A183E8C2_9BILA</name>
<dbReference type="AlphaFoldDB" id="A0A183E8C2"/>
<evidence type="ECO:0000313" key="3">
    <source>
        <dbReference type="WBParaSite" id="GPUH_0001723501-mRNA-1"/>
    </source>
</evidence>
<dbReference type="GO" id="GO:0071277">
    <property type="term" value="P:cellular response to calcium ion"/>
    <property type="evidence" value="ECO:0007669"/>
    <property type="project" value="TreeGrafter"/>
</dbReference>
<dbReference type="PANTHER" id="PTHR10857:SF106">
    <property type="entry name" value="C2 DOMAIN-CONTAINING PROTEIN"/>
    <property type="match status" value="1"/>
</dbReference>
<dbReference type="WBParaSite" id="GPUH_0001723501-mRNA-1">
    <property type="protein sequence ID" value="GPUH_0001723501-mRNA-1"/>
    <property type="gene ID" value="GPUH_0001723501"/>
</dbReference>
<organism evidence="3">
    <name type="scientific">Gongylonema pulchrum</name>
    <dbReference type="NCBI Taxonomy" id="637853"/>
    <lineage>
        <taxon>Eukaryota</taxon>
        <taxon>Metazoa</taxon>
        <taxon>Ecdysozoa</taxon>
        <taxon>Nematoda</taxon>
        <taxon>Chromadorea</taxon>
        <taxon>Rhabditida</taxon>
        <taxon>Spirurina</taxon>
        <taxon>Spiruromorpha</taxon>
        <taxon>Spiruroidea</taxon>
        <taxon>Gongylonematidae</taxon>
        <taxon>Gongylonema</taxon>
    </lineage>
</organism>
<sequence length="261" mass="28106">LPLSIIIVGVGGENFENMRKLDSDNELLQQLGRTAQRDIVQFVSLREFLNTKGIRSPIQQSSSAMAHLAKEVLAEVPRQLTSYMKWNGINPRPASDPFPVEPLPETDVYAVGRRLSSACAVRPAAAATYGFLPNIAASAPGTPSHLLRYQQRHQSIPLQMPSSSIGDTAWMASTSGIYPNPYLYDVVSSSVQQTPVPAAHSSVRPVQSAPYPTGPPPEFHGTLPFPEMAYPIVGTRIDLASANPPESGFRPSTQPSAPPGP</sequence>
<dbReference type="GO" id="GO:0005544">
    <property type="term" value="F:calcium-dependent phospholipid binding"/>
    <property type="evidence" value="ECO:0007669"/>
    <property type="project" value="InterPro"/>
</dbReference>
<evidence type="ECO:0000256" key="1">
    <source>
        <dbReference type="SAM" id="MobiDB-lite"/>
    </source>
</evidence>
<dbReference type="GO" id="GO:0005886">
    <property type="term" value="C:plasma membrane"/>
    <property type="evidence" value="ECO:0007669"/>
    <property type="project" value="TreeGrafter"/>
</dbReference>
<dbReference type="InterPro" id="IPR045052">
    <property type="entry name" value="Copine"/>
</dbReference>
<evidence type="ECO:0000259" key="2">
    <source>
        <dbReference type="Pfam" id="PF07002"/>
    </source>
</evidence>
<feature type="domain" description="Copine C-terminal" evidence="2">
    <location>
        <begin position="1"/>
        <end position="92"/>
    </location>
</feature>
<dbReference type="Pfam" id="PF07002">
    <property type="entry name" value="Copine"/>
    <property type="match status" value="1"/>
</dbReference>
<feature type="region of interest" description="Disordered" evidence="1">
    <location>
        <begin position="237"/>
        <end position="261"/>
    </location>
</feature>
<proteinExistence type="predicted"/>
<dbReference type="PANTHER" id="PTHR10857">
    <property type="entry name" value="COPINE"/>
    <property type="match status" value="1"/>
</dbReference>
<dbReference type="InterPro" id="IPR010734">
    <property type="entry name" value="Copine_C"/>
</dbReference>
<protein>
    <submittedName>
        <fullName evidence="3">Copine domain-containing protein</fullName>
    </submittedName>
</protein>